<organism evidence="1 2">
    <name type="scientific">Romanomermis culicivorax</name>
    <name type="common">Nematode worm</name>
    <dbReference type="NCBI Taxonomy" id="13658"/>
    <lineage>
        <taxon>Eukaryota</taxon>
        <taxon>Metazoa</taxon>
        <taxon>Ecdysozoa</taxon>
        <taxon>Nematoda</taxon>
        <taxon>Enoplea</taxon>
        <taxon>Dorylaimia</taxon>
        <taxon>Mermithida</taxon>
        <taxon>Mermithoidea</taxon>
        <taxon>Mermithidae</taxon>
        <taxon>Romanomermis</taxon>
    </lineage>
</organism>
<evidence type="ECO:0000313" key="2">
    <source>
        <dbReference type="WBParaSite" id="nRc.2.0.1.t02778-RA"/>
    </source>
</evidence>
<proteinExistence type="predicted"/>
<dbReference type="Proteomes" id="UP000887565">
    <property type="component" value="Unplaced"/>
</dbReference>
<protein>
    <submittedName>
        <fullName evidence="2">Uncharacterized protein</fullName>
    </submittedName>
</protein>
<dbReference type="WBParaSite" id="nRc.2.0.1.t02778-RA">
    <property type="protein sequence ID" value="nRc.2.0.1.t02778-RA"/>
    <property type="gene ID" value="nRc.2.0.1.g02778"/>
</dbReference>
<keyword evidence="1" id="KW-1185">Reference proteome</keyword>
<dbReference type="AlphaFoldDB" id="A0A915HLC9"/>
<reference evidence="2" key="1">
    <citation type="submission" date="2022-11" db="UniProtKB">
        <authorList>
            <consortium name="WormBaseParasite"/>
        </authorList>
    </citation>
    <scope>IDENTIFICATION</scope>
</reference>
<name>A0A915HLC9_ROMCU</name>
<evidence type="ECO:0000313" key="1">
    <source>
        <dbReference type="Proteomes" id="UP000887565"/>
    </source>
</evidence>
<accession>A0A915HLC9</accession>
<sequence length="76" mass="8717">MPFYNILPRASTRGFLEKVDEFVQTLRKSFQDYLLYTFSCDTTVENLGLAKECCASDPNQEKFVCAARNLVVVSRK</sequence>